<sequence length="91" mass="10442">MSKNFMHTPEFRRHFVYFVPVDALMALRLAMKAWKVVAEEVIDEGVESSTMIVHDGQDISYLVANALKERHKLITRVVFLLNITKIGHNAC</sequence>
<evidence type="ECO:0000313" key="2">
    <source>
        <dbReference type="Proteomes" id="UP001165122"/>
    </source>
</evidence>
<gene>
    <name evidence="1" type="ORF">TrLO_g4787</name>
</gene>
<name>A0A9W7AKU2_9STRA</name>
<reference evidence="2" key="1">
    <citation type="journal article" date="2023" name="Commun. Biol.">
        <title>Genome analysis of Parmales, the sister group of diatoms, reveals the evolutionary specialization of diatoms from phago-mixotrophs to photoautotrophs.</title>
        <authorList>
            <person name="Ban H."/>
            <person name="Sato S."/>
            <person name="Yoshikawa S."/>
            <person name="Yamada K."/>
            <person name="Nakamura Y."/>
            <person name="Ichinomiya M."/>
            <person name="Sato N."/>
            <person name="Blanc-Mathieu R."/>
            <person name="Endo H."/>
            <person name="Kuwata A."/>
            <person name="Ogata H."/>
        </authorList>
    </citation>
    <scope>NUCLEOTIDE SEQUENCE [LARGE SCALE GENOMIC DNA]</scope>
    <source>
        <strain evidence="2">NIES 3700</strain>
    </source>
</reference>
<proteinExistence type="predicted"/>
<organism evidence="1 2">
    <name type="scientific">Triparma laevis f. longispina</name>
    <dbReference type="NCBI Taxonomy" id="1714387"/>
    <lineage>
        <taxon>Eukaryota</taxon>
        <taxon>Sar</taxon>
        <taxon>Stramenopiles</taxon>
        <taxon>Ochrophyta</taxon>
        <taxon>Bolidophyceae</taxon>
        <taxon>Parmales</taxon>
        <taxon>Triparmaceae</taxon>
        <taxon>Triparma</taxon>
    </lineage>
</organism>
<evidence type="ECO:0000313" key="1">
    <source>
        <dbReference type="EMBL" id="GMH74112.1"/>
    </source>
</evidence>
<dbReference type="EMBL" id="BRXW01000690">
    <property type="protein sequence ID" value="GMH74112.1"/>
    <property type="molecule type" value="Genomic_DNA"/>
</dbReference>
<dbReference type="AlphaFoldDB" id="A0A9W7AKU2"/>
<dbReference type="Proteomes" id="UP001165122">
    <property type="component" value="Unassembled WGS sequence"/>
</dbReference>
<protein>
    <submittedName>
        <fullName evidence="1">Uncharacterized protein</fullName>
    </submittedName>
</protein>
<accession>A0A9W7AKU2</accession>
<comment type="caution">
    <text evidence="1">The sequence shown here is derived from an EMBL/GenBank/DDBJ whole genome shotgun (WGS) entry which is preliminary data.</text>
</comment>
<dbReference type="OrthoDB" id="10540715at2759"/>
<keyword evidence="2" id="KW-1185">Reference proteome</keyword>